<keyword evidence="4 7" id="KW-1133">Transmembrane helix</keyword>
<feature type="transmembrane region" description="Helical" evidence="7">
    <location>
        <begin position="224"/>
        <end position="245"/>
    </location>
</feature>
<protein>
    <recommendedName>
        <fullName evidence="8">Major facilitator superfamily (MFS) profile domain-containing protein</fullName>
    </recommendedName>
</protein>
<dbReference type="Proteomes" id="UP000283269">
    <property type="component" value="Unassembled WGS sequence"/>
</dbReference>
<feature type="transmembrane region" description="Helical" evidence="7">
    <location>
        <begin position="360"/>
        <end position="378"/>
    </location>
</feature>
<evidence type="ECO:0000256" key="6">
    <source>
        <dbReference type="SAM" id="MobiDB-lite"/>
    </source>
</evidence>
<organism evidence="9 10">
    <name type="scientific">Psilocybe cyanescens</name>
    <dbReference type="NCBI Taxonomy" id="93625"/>
    <lineage>
        <taxon>Eukaryota</taxon>
        <taxon>Fungi</taxon>
        <taxon>Dikarya</taxon>
        <taxon>Basidiomycota</taxon>
        <taxon>Agaricomycotina</taxon>
        <taxon>Agaricomycetes</taxon>
        <taxon>Agaricomycetidae</taxon>
        <taxon>Agaricales</taxon>
        <taxon>Agaricineae</taxon>
        <taxon>Strophariaceae</taxon>
        <taxon>Psilocybe</taxon>
    </lineage>
</organism>
<accession>A0A409XMA9</accession>
<feature type="transmembrane region" description="Helical" evidence="7">
    <location>
        <begin position="390"/>
        <end position="411"/>
    </location>
</feature>
<feature type="transmembrane region" description="Helical" evidence="7">
    <location>
        <begin position="182"/>
        <end position="204"/>
    </location>
</feature>
<feature type="region of interest" description="Disordered" evidence="6">
    <location>
        <begin position="521"/>
        <end position="615"/>
    </location>
</feature>
<dbReference type="PANTHER" id="PTHR23501">
    <property type="entry name" value="MAJOR FACILITATOR SUPERFAMILY"/>
    <property type="match status" value="1"/>
</dbReference>
<dbReference type="InterPro" id="IPR020846">
    <property type="entry name" value="MFS_dom"/>
</dbReference>
<evidence type="ECO:0000256" key="3">
    <source>
        <dbReference type="ARBA" id="ARBA00022692"/>
    </source>
</evidence>
<evidence type="ECO:0000256" key="5">
    <source>
        <dbReference type="ARBA" id="ARBA00023136"/>
    </source>
</evidence>
<comment type="subcellular location">
    <subcellularLocation>
        <location evidence="1">Endomembrane system</location>
        <topology evidence="1">Multi-pass membrane protein</topology>
    </subcellularLocation>
</comment>
<feature type="compositionally biased region" description="Basic and acidic residues" evidence="6">
    <location>
        <begin position="528"/>
        <end position="537"/>
    </location>
</feature>
<dbReference type="Gene3D" id="1.20.1250.20">
    <property type="entry name" value="MFS general substrate transporter like domains"/>
    <property type="match status" value="1"/>
</dbReference>
<dbReference type="GO" id="GO:0005886">
    <property type="term" value="C:plasma membrane"/>
    <property type="evidence" value="ECO:0007669"/>
    <property type="project" value="TreeGrafter"/>
</dbReference>
<dbReference type="Pfam" id="PF07690">
    <property type="entry name" value="MFS_1"/>
    <property type="match status" value="1"/>
</dbReference>
<dbReference type="GO" id="GO:0015174">
    <property type="term" value="F:basic amino acid transmembrane transporter activity"/>
    <property type="evidence" value="ECO:0007669"/>
    <property type="project" value="TreeGrafter"/>
</dbReference>
<dbReference type="GO" id="GO:0012505">
    <property type="term" value="C:endomembrane system"/>
    <property type="evidence" value="ECO:0007669"/>
    <property type="project" value="UniProtKB-SubCell"/>
</dbReference>
<feature type="transmembrane region" description="Helical" evidence="7">
    <location>
        <begin position="110"/>
        <end position="127"/>
    </location>
</feature>
<proteinExistence type="predicted"/>
<feature type="transmembrane region" description="Helical" evidence="7">
    <location>
        <begin position="257"/>
        <end position="277"/>
    </location>
</feature>
<evidence type="ECO:0000256" key="7">
    <source>
        <dbReference type="SAM" id="Phobius"/>
    </source>
</evidence>
<reference evidence="9 10" key="1">
    <citation type="journal article" date="2018" name="Evol. Lett.">
        <title>Horizontal gene cluster transfer increased hallucinogenic mushroom diversity.</title>
        <authorList>
            <person name="Reynolds H.T."/>
            <person name="Vijayakumar V."/>
            <person name="Gluck-Thaler E."/>
            <person name="Korotkin H.B."/>
            <person name="Matheny P.B."/>
            <person name="Slot J.C."/>
        </authorList>
    </citation>
    <scope>NUCLEOTIDE SEQUENCE [LARGE SCALE GENOMIC DNA]</scope>
    <source>
        <strain evidence="9 10">2631</strain>
    </source>
</reference>
<dbReference type="Gene3D" id="1.20.1720.10">
    <property type="entry name" value="Multidrug resistance protein D"/>
    <property type="match status" value="1"/>
</dbReference>
<name>A0A409XMA9_PSICY</name>
<keyword evidence="10" id="KW-1185">Reference proteome</keyword>
<dbReference type="InterPro" id="IPR036259">
    <property type="entry name" value="MFS_trans_sf"/>
</dbReference>
<dbReference type="PANTHER" id="PTHR23501:SF191">
    <property type="entry name" value="VACUOLAR BASIC AMINO ACID TRANSPORTER 4"/>
    <property type="match status" value="1"/>
</dbReference>
<feature type="transmembrane region" description="Helical" evidence="7">
    <location>
        <begin position="492"/>
        <end position="511"/>
    </location>
</feature>
<evidence type="ECO:0000256" key="1">
    <source>
        <dbReference type="ARBA" id="ARBA00004127"/>
    </source>
</evidence>
<dbReference type="InParanoid" id="A0A409XMA9"/>
<keyword evidence="3 7" id="KW-0812">Transmembrane</keyword>
<dbReference type="SUPFAM" id="SSF103473">
    <property type="entry name" value="MFS general substrate transporter"/>
    <property type="match status" value="1"/>
</dbReference>
<feature type="transmembrane region" description="Helical" evidence="7">
    <location>
        <begin position="139"/>
        <end position="162"/>
    </location>
</feature>
<keyword evidence="5 7" id="KW-0472">Membrane</keyword>
<dbReference type="GO" id="GO:0000329">
    <property type="term" value="C:fungal-type vacuole membrane"/>
    <property type="evidence" value="ECO:0007669"/>
    <property type="project" value="TreeGrafter"/>
</dbReference>
<dbReference type="EMBL" id="NHYD01001201">
    <property type="protein sequence ID" value="PPQ91935.1"/>
    <property type="molecule type" value="Genomic_DNA"/>
</dbReference>
<dbReference type="AlphaFoldDB" id="A0A409XMA9"/>
<feature type="transmembrane region" description="Helical" evidence="7">
    <location>
        <begin position="330"/>
        <end position="348"/>
    </location>
</feature>
<dbReference type="InterPro" id="IPR011701">
    <property type="entry name" value="MFS"/>
</dbReference>
<evidence type="ECO:0000259" key="8">
    <source>
        <dbReference type="PROSITE" id="PS50850"/>
    </source>
</evidence>
<gene>
    <name evidence="9" type="ORF">CVT25_000978</name>
</gene>
<feature type="transmembrane region" description="Helical" evidence="7">
    <location>
        <begin position="298"/>
        <end position="318"/>
    </location>
</feature>
<feature type="region of interest" description="Disordered" evidence="6">
    <location>
        <begin position="1"/>
        <end position="27"/>
    </location>
</feature>
<dbReference type="OrthoDB" id="3437016at2759"/>
<evidence type="ECO:0000313" key="9">
    <source>
        <dbReference type="EMBL" id="PPQ91935.1"/>
    </source>
</evidence>
<sequence>MSEQDPLLGGRGSDEYGGTGRGRSVGKLAHPVGPLDLSRSTRYGILAGLWSATFLSALNQTLVPTMIPSISSEFNRSNQASWLGTSYLLATCTFTPLYGRLCNVLGRKGANHLALFFAGAGVLMCGLSKSMEMLILARFLSGIGGGGLMTTSSIIVSDMYSIRLGLGFGGPLGGLITDWLGWRWAFLIQVPLFLVSYLLTSYNLNYVTEGTGKSAKEILRRIDYLGSSSLMMAVGSTLMFLSARYNETLPWSNPRVIISITSAATFAITFLLVEFFVSPEPVLAPFLLRRRIPVLVGFSNFLVAICNFSIVYFFPMWFQTVVMTNASTAGLHLLPNSLSMSTGSLFAGWMMHKTGRYKKINLIFGAFPFIGAVLIYHIREDSGPLQSWLSIIPLGFGNAVVLQTMLIALLVDVPENCMAIGTGFGQLFRGVGQVGGVAISSAIFQSKLETELRKRIHTPDADDLIRRIRQSVRLVVDLDPETQRHARDAYSVSLKSVFFFAACSTLLAYIVRLPIPDKKLEHRHPKSKSHDGQERSTEASSSSGVDSRDEPASSSSSTPFDSDDEDDNHNSTPNTGVNDVKRTPPRRRLSTFENADAVMSDLEDNKVVNTGRMRR</sequence>
<dbReference type="STRING" id="93625.A0A409XMA9"/>
<feature type="compositionally biased region" description="Gly residues" evidence="6">
    <location>
        <begin position="9"/>
        <end position="23"/>
    </location>
</feature>
<keyword evidence="2" id="KW-0813">Transport</keyword>
<evidence type="ECO:0000256" key="4">
    <source>
        <dbReference type="ARBA" id="ARBA00022989"/>
    </source>
</evidence>
<evidence type="ECO:0000256" key="2">
    <source>
        <dbReference type="ARBA" id="ARBA00022448"/>
    </source>
</evidence>
<feature type="domain" description="Major facilitator superfamily (MFS) profile" evidence="8">
    <location>
        <begin position="45"/>
        <end position="519"/>
    </location>
</feature>
<evidence type="ECO:0000313" key="10">
    <source>
        <dbReference type="Proteomes" id="UP000283269"/>
    </source>
</evidence>
<comment type="caution">
    <text evidence="9">The sequence shown here is derived from an EMBL/GenBank/DDBJ whole genome shotgun (WGS) entry which is preliminary data.</text>
</comment>
<dbReference type="PROSITE" id="PS50850">
    <property type="entry name" value="MFS"/>
    <property type="match status" value="1"/>
</dbReference>